<dbReference type="InterPro" id="IPR051465">
    <property type="entry name" value="Cell_Envelope_Struct_Comp"/>
</dbReference>
<feature type="coiled-coil region" evidence="1">
    <location>
        <begin position="78"/>
        <end position="116"/>
    </location>
</feature>
<evidence type="ECO:0000256" key="1">
    <source>
        <dbReference type="SAM" id="Coils"/>
    </source>
</evidence>
<keyword evidence="5" id="KW-1185">Reference proteome</keyword>
<gene>
    <name evidence="4" type="ORF">SpAn4DRAFT_5139</name>
</gene>
<dbReference type="AlphaFoldDB" id="A0A0U1L1B5"/>
<dbReference type="Proteomes" id="UP000049855">
    <property type="component" value="Unassembled WGS sequence"/>
</dbReference>
<evidence type="ECO:0000256" key="2">
    <source>
        <dbReference type="SAM" id="SignalP"/>
    </source>
</evidence>
<name>A0A0U1L1B5_9FIRM</name>
<evidence type="ECO:0000259" key="3">
    <source>
        <dbReference type="PROSITE" id="PS51272"/>
    </source>
</evidence>
<accession>A0A0U1L1B5</accession>
<protein>
    <submittedName>
        <fullName evidence="4">S-layer domain protein domain protein</fullName>
    </submittedName>
</protein>
<sequence>MNKRYVFILVLVLVMTFSSTVIAAQPSIFADVPPKHWAYDAINQLAKDGILDGYGDGYFRGDRTITRYEMAVIVGNAMTKANKANAQQKALIEKLASEFNSEIARLDARVDKVEAKQKLNFSMNTRFQFTHTSLGPNDGGGLVGNANIDQKGQFSERVRINFNQKVNEVWQWDARIHQDNFNFHQGNYDDNAQIDLFYVTGNVLGGKVELGRNILYPGKGGFINRDFKADGINYSVYNADKSLWFRAGTGRSTNPPFDVSKNRTSSYNYAEFIYKPTKTSDIGAYYYQQDGWNFPVNDTEAEDLKVYSINAAFQIPNSKLAISGEWARNEADNPAVKGKSGYWIALNSDYGFTYWNPALVTMVDPAKTGAQAWGLSYRHMPAGVAGRHNYNAYATWSPWATDTQGNLMNAIDNVNAVRFDYQWVPWKNVVLMAGYDRIKPINAAAAKTNSVFYCALDFIY</sequence>
<dbReference type="EMBL" id="CTRP01000013">
    <property type="protein sequence ID" value="CQR73478.1"/>
    <property type="molecule type" value="Genomic_DNA"/>
</dbReference>
<evidence type="ECO:0000313" key="5">
    <source>
        <dbReference type="Proteomes" id="UP000049855"/>
    </source>
</evidence>
<dbReference type="PROSITE" id="PS51272">
    <property type="entry name" value="SLH"/>
    <property type="match status" value="1"/>
</dbReference>
<feature type="domain" description="SLH" evidence="3">
    <location>
        <begin position="25"/>
        <end position="88"/>
    </location>
</feature>
<reference evidence="5" key="1">
    <citation type="submission" date="2015-03" db="EMBL/GenBank/DDBJ databases">
        <authorList>
            <person name="Nijsse Bart"/>
        </authorList>
    </citation>
    <scope>NUCLEOTIDE SEQUENCE [LARGE SCALE GENOMIC DNA]</scope>
</reference>
<dbReference type="RefSeq" id="WP_021171445.1">
    <property type="nucleotide sequence ID" value="NZ_CTRP01000013.1"/>
</dbReference>
<keyword evidence="1" id="KW-0175">Coiled coil</keyword>
<dbReference type="PANTHER" id="PTHR43308">
    <property type="entry name" value="OUTER MEMBRANE PROTEIN ALPHA-RELATED"/>
    <property type="match status" value="1"/>
</dbReference>
<organism evidence="4 5">
    <name type="scientific">Sporomusa ovata</name>
    <dbReference type="NCBI Taxonomy" id="2378"/>
    <lineage>
        <taxon>Bacteria</taxon>
        <taxon>Bacillati</taxon>
        <taxon>Bacillota</taxon>
        <taxon>Negativicutes</taxon>
        <taxon>Selenomonadales</taxon>
        <taxon>Sporomusaceae</taxon>
        <taxon>Sporomusa</taxon>
    </lineage>
</organism>
<dbReference type="Pfam" id="PF00395">
    <property type="entry name" value="SLH"/>
    <property type="match status" value="1"/>
</dbReference>
<feature type="chain" id="PRO_5006710696" evidence="2">
    <location>
        <begin position="24"/>
        <end position="460"/>
    </location>
</feature>
<keyword evidence="2" id="KW-0732">Signal</keyword>
<dbReference type="PANTHER" id="PTHR43308:SF1">
    <property type="entry name" value="OUTER MEMBRANE PROTEIN ALPHA"/>
    <property type="match status" value="1"/>
</dbReference>
<proteinExistence type="predicted"/>
<evidence type="ECO:0000313" key="4">
    <source>
        <dbReference type="EMBL" id="CQR73478.1"/>
    </source>
</evidence>
<dbReference type="InterPro" id="IPR001119">
    <property type="entry name" value="SLH_dom"/>
</dbReference>
<feature type="signal peptide" evidence="2">
    <location>
        <begin position="1"/>
        <end position="23"/>
    </location>
</feature>